<dbReference type="SUPFAM" id="SSF46689">
    <property type="entry name" value="Homeodomain-like"/>
    <property type="match status" value="1"/>
</dbReference>
<dbReference type="InterPro" id="IPR039538">
    <property type="entry name" value="BetI_C"/>
</dbReference>
<evidence type="ECO:0000256" key="4">
    <source>
        <dbReference type="ARBA" id="ARBA00023163"/>
    </source>
</evidence>
<accession>A0A5C4LY53</accession>
<dbReference type="PROSITE" id="PS50977">
    <property type="entry name" value="HTH_TETR_2"/>
    <property type="match status" value="1"/>
</dbReference>
<keyword evidence="4" id="KW-0804">Transcription</keyword>
<dbReference type="InterPro" id="IPR001647">
    <property type="entry name" value="HTH_TetR"/>
</dbReference>
<keyword evidence="2" id="KW-0805">Transcription regulation</keyword>
<feature type="DNA-binding region" description="H-T-H motif" evidence="5">
    <location>
        <begin position="34"/>
        <end position="53"/>
    </location>
</feature>
<keyword evidence="1" id="KW-0678">Repressor</keyword>
<dbReference type="PRINTS" id="PR00455">
    <property type="entry name" value="HTHTETR"/>
</dbReference>
<feature type="domain" description="HTH tetR-type" evidence="6">
    <location>
        <begin position="11"/>
        <end position="71"/>
    </location>
</feature>
<dbReference type="PANTHER" id="PTHR47506:SF6">
    <property type="entry name" value="HTH-TYPE TRANSCRIPTIONAL REPRESSOR NEMR"/>
    <property type="match status" value="1"/>
</dbReference>
<gene>
    <name evidence="7" type="ORF">FG385_20085</name>
</gene>
<dbReference type="Gene3D" id="1.10.357.10">
    <property type="entry name" value="Tetracycline Repressor, domain 2"/>
    <property type="match status" value="1"/>
</dbReference>
<dbReference type="SUPFAM" id="SSF48498">
    <property type="entry name" value="Tetracyclin repressor-like, C-terminal domain"/>
    <property type="match status" value="1"/>
</dbReference>
<evidence type="ECO:0000259" key="6">
    <source>
        <dbReference type="PROSITE" id="PS50977"/>
    </source>
</evidence>
<sequence>MAKSRGELSGEASRAKAVQAAVELFATSGYQGTSIARVAEKTGLSQSGLLHHFPSKTALLSAVLAERDAEDGRFLAAQGKPAGWAAFDALTALVVRNGTRPQLMGLFVRVVAEGTEPGHPAHRWVREHYAGIERFLTEAVRAGQESGEIRADAPVGTLVHTTVAVLDGLQQRWLLDTDRLSMADEFRAYVELLRSRWS</sequence>
<dbReference type="InterPro" id="IPR009057">
    <property type="entry name" value="Homeodomain-like_sf"/>
</dbReference>
<dbReference type="Pfam" id="PF00440">
    <property type="entry name" value="TetR_N"/>
    <property type="match status" value="1"/>
</dbReference>
<dbReference type="AlphaFoldDB" id="A0A5C4LY53"/>
<keyword evidence="8" id="KW-1185">Reference proteome</keyword>
<evidence type="ECO:0000256" key="5">
    <source>
        <dbReference type="PROSITE-ProRule" id="PRU00335"/>
    </source>
</evidence>
<dbReference type="RefSeq" id="WP_139098307.1">
    <property type="nucleotide sequence ID" value="NZ_VDFW01000017.1"/>
</dbReference>
<dbReference type="PANTHER" id="PTHR47506">
    <property type="entry name" value="TRANSCRIPTIONAL REGULATORY PROTEIN"/>
    <property type="match status" value="1"/>
</dbReference>
<dbReference type="InterPro" id="IPR036271">
    <property type="entry name" value="Tet_transcr_reg_TetR-rel_C_sf"/>
</dbReference>
<dbReference type="Proteomes" id="UP000305546">
    <property type="component" value="Unassembled WGS sequence"/>
</dbReference>
<proteinExistence type="predicted"/>
<dbReference type="GO" id="GO:0003677">
    <property type="term" value="F:DNA binding"/>
    <property type="evidence" value="ECO:0007669"/>
    <property type="project" value="UniProtKB-UniRule"/>
</dbReference>
<evidence type="ECO:0000313" key="7">
    <source>
        <dbReference type="EMBL" id="TNC23994.1"/>
    </source>
</evidence>
<evidence type="ECO:0000313" key="8">
    <source>
        <dbReference type="Proteomes" id="UP000305546"/>
    </source>
</evidence>
<evidence type="ECO:0000256" key="3">
    <source>
        <dbReference type="ARBA" id="ARBA00023125"/>
    </source>
</evidence>
<organism evidence="7 8">
    <name type="scientific">Amycolatopsis alkalitolerans</name>
    <dbReference type="NCBI Taxonomy" id="2547244"/>
    <lineage>
        <taxon>Bacteria</taxon>
        <taxon>Bacillati</taxon>
        <taxon>Actinomycetota</taxon>
        <taxon>Actinomycetes</taxon>
        <taxon>Pseudonocardiales</taxon>
        <taxon>Pseudonocardiaceae</taxon>
        <taxon>Amycolatopsis</taxon>
    </lineage>
</organism>
<evidence type="ECO:0000256" key="1">
    <source>
        <dbReference type="ARBA" id="ARBA00022491"/>
    </source>
</evidence>
<evidence type="ECO:0000256" key="2">
    <source>
        <dbReference type="ARBA" id="ARBA00023015"/>
    </source>
</evidence>
<dbReference type="OrthoDB" id="7505659at2"/>
<keyword evidence="3 5" id="KW-0238">DNA-binding</keyword>
<dbReference type="EMBL" id="VDFW01000017">
    <property type="protein sequence ID" value="TNC23994.1"/>
    <property type="molecule type" value="Genomic_DNA"/>
</dbReference>
<comment type="caution">
    <text evidence="7">The sequence shown here is derived from an EMBL/GenBank/DDBJ whole genome shotgun (WGS) entry which is preliminary data.</text>
</comment>
<protein>
    <submittedName>
        <fullName evidence="7">TetR/AcrR family transcriptional regulator</fullName>
    </submittedName>
</protein>
<reference evidence="7 8" key="1">
    <citation type="submission" date="2019-06" db="EMBL/GenBank/DDBJ databases">
        <title>Amycolatopsis alkalitolerans sp. nov., isolated from Gastrodia elata Blume.</title>
        <authorList>
            <person name="Narsing Rao M.P."/>
            <person name="Li W.J."/>
        </authorList>
    </citation>
    <scope>NUCLEOTIDE SEQUENCE [LARGE SCALE GENOMIC DNA]</scope>
    <source>
        <strain evidence="7 8">SYSUP0005</strain>
    </source>
</reference>
<name>A0A5C4LY53_9PSEU</name>
<dbReference type="Pfam" id="PF13977">
    <property type="entry name" value="TetR_C_6"/>
    <property type="match status" value="1"/>
</dbReference>